<dbReference type="Pfam" id="PF17926">
    <property type="entry name" value="TetR_C_21"/>
    <property type="match status" value="1"/>
</dbReference>
<dbReference type="InterPro" id="IPR009057">
    <property type="entry name" value="Homeodomain-like_sf"/>
</dbReference>
<dbReference type="Pfam" id="PF00440">
    <property type="entry name" value="TetR_N"/>
    <property type="match status" value="1"/>
</dbReference>
<keyword evidence="5" id="KW-1185">Reference proteome</keyword>
<dbReference type="InterPro" id="IPR041467">
    <property type="entry name" value="Sco4008_C"/>
</dbReference>
<dbReference type="InterPro" id="IPR036271">
    <property type="entry name" value="Tet_transcr_reg_TetR-rel_C_sf"/>
</dbReference>
<evidence type="ECO:0000259" key="3">
    <source>
        <dbReference type="Pfam" id="PF17926"/>
    </source>
</evidence>
<protein>
    <submittedName>
        <fullName evidence="4">TetR family transcriptional regulator</fullName>
    </submittedName>
</protein>
<accession>A0ABY7NAB2</accession>
<dbReference type="SUPFAM" id="SSF46689">
    <property type="entry name" value="Homeodomain-like"/>
    <property type="match status" value="1"/>
</dbReference>
<dbReference type="SUPFAM" id="SSF48498">
    <property type="entry name" value="Tetracyclin repressor-like, C-terminal domain"/>
    <property type="match status" value="1"/>
</dbReference>
<feature type="domain" description="HTH-type transcriptional repressor Sco4008 C-terminal" evidence="3">
    <location>
        <begin position="80"/>
        <end position="189"/>
    </location>
</feature>
<dbReference type="PANTHER" id="PTHR30328:SF54">
    <property type="entry name" value="HTH-TYPE TRANSCRIPTIONAL REPRESSOR SCO4008"/>
    <property type="match status" value="1"/>
</dbReference>
<dbReference type="PRINTS" id="PR00455">
    <property type="entry name" value="HTHTETR"/>
</dbReference>
<feature type="domain" description="HTH tetR-type" evidence="2">
    <location>
        <begin position="16"/>
        <end position="62"/>
    </location>
</feature>
<dbReference type="PANTHER" id="PTHR30328">
    <property type="entry name" value="TRANSCRIPTIONAL REPRESSOR"/>
    <property type="match status" value="1"/>
</dbReference>
<dbReference type="EMBL" id="CP075584">
    <property type="protein sequence ID" value="WBM79442.1"/>
    <property type="molecule type" value="Genomic_DNA"/>
</dbReference>
<organism evidence="4 5">
    <name type="scientific">Cryobacterium breve</name>
    <dbReference type="NCBI Taxonomy" id="1259258"/>
    <lineage>
        <taxon>Bacteria</taxon>
        <taxon>Bacillati</taxon>
        <taxon>Actinomycetota</taxon>
        <taxon>Actinomycetes</taxon>
        <taxon>Micrococcales</taxon>
        <taxon>Microbacteriaceae</taxon>
        <taxon>Cryobacterium</taxon>
    </lineage>
</organism>
<evidence type="ECO:0000256" key="1">
    <source>
        <dbReference type="ARBA" id="ARBA00023125"/>
    </source>
</evidence>
<reference evidence="4 5" key="1">
    <citation type="submission" date="2021-05" db="EMBL/GenBank/DDBJ databases">
        <authorList>
            <person name="Kumar R."/>
            <person name="Kumar A."/>
            <person name="Mukhia S."/>
        </authorList>
    </citation>
    <scope>NUCLEOTIDE SEQUENCE [LARGE SCALE GENOMIC DNA]</scope>
    <source>
        <strain evidence="4 5">ERMR7:08</strain>
    </source>
</reference>
<proteinExistence type="predicted"/>
<dbReference type="InterPro" id="IPR001647">
    <property type="entry name" value="HTH_TetR"/>
</dbReference>
<evidence type="ECO:0000313" key="5">
    <source>
        <dbReference type="Proteomes" id="UP001212421"/>
    </source>
</evidence>
<dbReference type="InterPro" id="IPR050109">
    <property type="entry name" value="HTH-type_TetR-like_transc_reg"/>
</dbReference>
<evidence type="ECO:0000313" key="4">
    <source>
        <dbReference type="EMBL" id="WBM79442.1"/>
    </source>
</evidence>
<sequence>MILVMRSDGEATRERILDAAQAEFARYGLAGARVDRIATAAKASKERLYAYFGDKGSLFTAVLEVNRRDVMAAIPMDTNDLPGFVGRVFDHVVEYPEHSRMLDWARLEGAAALLPTTSEWRNGPEACAIAAAQARGEIDPSWDPEDLVTLVFSLATSWVHSPGVFPAPGSAPEASVRERRRAAAVAAARKLIAP</sequence>
<evidence type="ECO:0000259" key="2">
    <source>
        <dbReference type="Pfam" id="PF00440"/>
    </source>
</evidence>
<keyword evidence="1" id="KW-0238">DNA-binding</keyword>
<dbReference type="Proteomes" id="UP001212421">
    <property type="component" value="Chromosome"/>
</dbReference>
<gene>
    <name evidence="4" type="ORF">KIV56_13875</name>
</gene>
<name>A0ABY7NAB2_9MICO</name>
<dbReference type="Gene3D" id="1.10.357.10">
    <property type="entry name" value="Tetracycline Repressor, domain 2"/>
    <property type="match status" value="1"/>
</dbReference>